<dbReference type="eggNOG" id="COG0616">
    <property type="taxonomic scope" value="Bacteria"/>
</dbReference>
<evidence type="ECO:0008006" key="3">
    <source>
        <dbReference type="Google" id="ProtNLM"/>
    </source>
</evidence>
<evidence type="ECO:0000313" key="1">
    <source>
        <dbReference type="EMBL" id="EFV44420.1"/>
    </source>
</evidence>
<protein>
    <recommendedName>
        <fullName evidence="3">Serine protease</fullName>
    </recommendedName>
</protein>
<evidence type="ECO:0000313" key="2">
    <source>
        <dbReference type="Proteomes" id="UP000006034"/>
    </source>
</evidence>
<dbReference type="HOGENOM" id="CLU_068405_0_0_7"/>
<dbReference type="InterPro" id="IPR002825">
    <property type="entry name" value="Pept_S49_ser-pept_pro"/>
</dbReference>
<dbReference type="Gene3D" id="3.90.226.10">
    <property type="entry name" value="2-enoyl-CoA Hydratase, Chain A, domain 1"/>
    <property type="match status" value="1"/>
</dbReference>
<dbReference type="AlphaFoldDB" id="E5Y6E8"/>
<proteinExistence type="predicted"/>
<reference evidence="1 2" key="1">
    <citation type="submission" date="2010-10" db="EMBL/GenBank/DDBJ databases">
        <authorList>
            <consortium name="The Broad Institute Genome Sequencing Platform"/>
            <person name="Ward D."/>
            <person name="Earl A."/>
            <person name="Feldgarden M."/>
            <person name="Young S.K."/>
            <person name="Gargeya S."/>
            <person name="Zeng Q."/>
            <person name="Alvarado L."/>
            <person name="Berlin A."/>
            <person name="Bochicchio J."/>
            <person name="Chapman S.B."/>
            <person name="Chen Z."/>
            <person name="Freedman E."/>
            <person name="Gellesch M."/>
            <person name="Goldberg J."/>
            <person name="Griggs A."/>
            <person name="Gujja S."/>
            <person name="Heilman E."/>
            <person name="Heiman D."/>
            <person name="Howarth C."/>
            <person name="Mehta T."/>
            <person name="Neiman D."/>
            <person name="Pearson M."/>
            <person name="Roberts A."/>
            <person name="Saif S."/>
            <person name="Shea T."/>
            <person name="Shenoy N."/>
            <person name="Sisk P."/>
            <person name="Stolte C."/>
            <person name="Sykes S."/>
            <person name="White J."/>
            <person name="Yandava C."/>
            <person name="Allen-Vercoe E."/>
            <person name="Sibley C."/>
            <person name="Ambrose C.E."/>
            <person name="Strauss J."/>
            <person name="Daigneault M."/>
            <person name="Haas B."/>
            <person name="Nusbaum C."/>
            <person name="Birren B."/>
        </authorList>
    </citation>
    <scope>NUCLEOTIDE SEQUENCE [LARGE SCALE GENOMIC DNA]</scope>
    <source>
        <strain evidence="1 2">3_1_6</strain>
    </source>
</reference>
<dbReference type="STRING" id="563192.HMPREF0179_01761"/>
<dbReference type="SUPFAM" id="SSF52096">
    <property type="entry name" value="ClpP/crotonase"/>
    <property type="match status" value="1"/>
</dbReference>
<dbReference type="EMBL" id="ADCP02000003">
    <property type="protein sequence ID" value="EFV44420.1"/>
    <property type="molecule type" value="Genomic_DNA"/>
</dbReference>
<dbReference type="GeneID" id="78087779"/>
<accession>E5Y6E8</accession>
<gene>
    <name evidence="1" type="ORF">HMPREF0179_01761</name>
</gene>
<dbReference type="Pfam" id="PF01972">
    <property type="entry name" value="SDH_protease"/>
    <property type="match status" value="1"/>
</dbReference>
<sequence length="329" mass="37098">MYHQRVKLYKEIEEMRNSKVIAYITGDRVGMETQISPEVVDMFSEHLDSIFNKSKKISLILYSRGGQILAAWNIVNLIKMFCDTFEVIIPYVAHSSGTLISIGADNIIMTKQATLSPVDPSVNTPFNPVMNSIQQPVSVEDVAGYFALAKKEMAEQTNLQLAFQKLTECINPLALGNVARSREQIKMLADKLLQSHMKNEEMRKKVIAFLCSDSGSHDYTISRREAKNDLKLPIEIPSDALYKTIKSIYNDIKVEMELRSPFNPSYFVASESQPVSYQCTRALLESIDGGSHRFISSGQISGIQPMLPQQFSPMPVPFLQAMDQRTQEE</sequence>
<dbReference type="Proteomes" id="UP000006034">
    <property type="component" value="Unassembled WGS sequence"/>
</dbReference>
<organism evidence="1 2">
    <name type="scientific">Bilophila wadsworthia (strain 3_1_6)</name>
    <dbReference type="NCBI Taxonomy" id="563192"/>
    <lineage>
        <taxon>Bacteria</taxon>
        <taxon>Pseudomonadati</taxon>
        <taxon>Thermodesulfobacteriota</taxon>
        <taxon>Desulfovibrionia</taxon>
        <taxon>Desulfovibrionales</taxon>
        <taxon>Desulfovibrionaceae</taxon>
        <taxon>Bilophila</taxon>
    </lineage>
</organism>
<comment type="caution">
    <text evidence="1">The sequence shown here is derived from an EMBL/GenBank/DDBJ whole genome shotgun (WGS) entry which is preliminary data.</text>
</comment>
<dbReference type="OrthoDB" id="9806253at2"/>
<dbReference type="PANTHER" id="PTHR35984:SF1">
    <property type="entry name" value="PERIPLASMIC SERINE PROTEASE"/>
    <property type="match status" value="1"/>
</dbReference>
<reference evidence="1 2" key="2">
    <citation type="submission" date="2013-04" db="EMBL/GenBank/DDBJ databases">
        <title>The Genome Sequence of Bilophila wadsworthia 3_1_6.</title>
        <authorList>
            <consortium name="The Broad Institute Genomics Platform"/>
            <person name="Earl A."/>
            <person name="Ward D."/>
            <person name="Feldgarden M."/>
            <person name="Gevers D."/>
            <person name="Sibley C."/>
            <person name="Strauss J."/>
            <person name="Allen-Vercoe E."/>
            <person name="Walker B."/>
            <person name="Young S."/>
            <person name="Zeng Q."/>
            <person name="Gargeya S."/>
            <person name="Fitzgerald M."/>
            <person name="Haas B."/>
            <person name="Abouelleil A."/>
            <person name="Allen A.W."/>
            <person name="Alvarado L."/>
            <person name="Arachchi H.M."/>
            <person name="Berlin A.M."/>
            <person name="Chapman S.B."/>
            <person name="Gainer-Dewar J."/>
            <person name="Goldberg J."/>
            <person name="Griggs A."/>
            <person name="Gujja S."/>
            <person name="Hansen M."/>
            <person name="Howarth C."/>
            <person name="Imamovic A."/>
            <person name="Ireland A."/>
            <person name="Larimer J."/>
            <person name="McCowan C."/>
            <person name="Murphy C."/>
            <person name="Pearson M."/>
            <person name="Poon T.W."/>
            <person name="Priest M."/>
            <person name="Roberts A."/>
            <person name="Saif S."/>
            <person name="Shea T."/>
            <person name="Sisk P."/>
            <person name="Sykes S."/>
            <person name="Wortman J."/>
            <person name="Nusbaum C."/>
            <person name="Birren B."/>
        </authorList>
    </citation>
    <scope>NUCLEOTIDE SEQUENCE [LARGE SCALE GENOMIC DNA]</scope>
    <source>
        <strain evidence="1 2">3_1_6</strain>
    </source>
</reference>
<dbReference type="GO" id="GO:0016020">
    <property type="term" value="C:membrane"/>
    <property type="evidence" value="ECO:0007669"/>
    <property type="project" value="InterPro"/>
</dbReference>
<dbReference type="InterPro" id="IPR029045">
    <property type="entry name" value="ClpP/crotonase-like_dom_sf"/>
</dbReference>
<keyword evidence="2" id="KW-1185">Reference proteome</keyword>
<name>E5Y6E8_BILW3</name>
<dbReference type="PANTHER" id="PTHR35984">
    <property type="entry name" value="PERIPLASMIC SERINE PROTEASE"/>
    <property type="match status" value="1"/>
</dbReference>
<dbReference type="RefSeq" id="WP_005027305.1">
    <property type="nucleotide sequence ID" value="NZ_KE150240.1"/>
</dbReference>